<protein>
    <submittedName>
        <fullName evidence="3">Dynamin family protein</fullName>
    </submittedName>
</protein>
<dbReference type="Proteomes" id="UP000247555">
    <property type="component" value="Unassembled WGS sequence"/>
</dbReference>
<proteinExistence type="predicted"/>
<dbReference type="RefSeq" id="WP_110390222.1">
    <property type="nucleotide sequence ID" value="NZ_QJKI01000005.1"/>
</dbReference>
<feature type="domain" description="Dynamin N-terminal" evidence="2">
    <location>
        <begin position="105"/>
        <end position="242"/>
    </location>
</feature>
<dbReference type="Pfam" id="PF00350">
    <property type="entry name" value="Dynamin_N"/>
    <property type="match status" value="1"/>
</dbReference>
<reference evidence="3 4" key="1">
    <citation type="submission" date="2018-05" db="EMBL/GenBank/DDBJ databases">
        <title>Genomic Encyclopedia of Type Strains, Phase IV (KMG-IV): sequencing the most valuable type-strain genomes for metagenomic binning, comparative biology and taxonomic classification.</title>
        <authorList>
            <person name="Goeker M."/>
        </authorList>
    </citation>
    <scope>NUCLEOTIDE SEQUENCE [LARGE SCALE GENOMIC DNA]</scope>
    <source>
        <strain evidence="3 4">DSM 29661</strain>
    </source>
</reference>
<evidence type="ECO:0000259" key="2">
    <source>
        <dbReference type="Pfam" id="PF00350"/>
    </source>
</evidence>
<dbReference type="EMBL" id="QJKI01000005">
    <property type="protein sequence ID" value="PXX79935.1"/>
    <property type="molecule type" value="Genomic_DNA"/>
</dbReference>
<sequence>MSTVTRDELMHVFQGLQGQFSSQKQRFAQVQQQFDVLRIDFVKQMRQHAEQMASTVSEENPLKMGAVQLVQRLADQFDVWEGRAEKRSHGAEFREGFNDSLLVFVYGKVKSGKSSLGNYVAWGHSEPTTPLKDQVTLKPEYFSHERTNVASGDQEGEASRSKQFRIGATEATSSIQGFKLPGFTWVDSPGLHSTNAANGELARKYVDQADLILYTMASQAPGRASDMDEVHTLLTDERSLMILLTGSDITEEDEDDNGELVTEVLMKPTADQHKQIDEVIRNLGANTAEKVRILPISTRFAERHPSHLEESGLGVLFQTLKSLSQSQGLKLKLTTPINNLRKAVAETSNDLNLIKELTESFEQQIQAQEQLIERELRKLGQKGVTQMRGFINELFNGSYHADVQATLREQLGKVICQLTGEAMTTIGETQQSSLQRAFDTSRLGAIPEYREVTVEKEYMTGTERGTKTAWGAGGALLGAIAGAMVGGPMGAFIGASLGSTANMIGRGAQARYTKHHVVVGDNLEEQRQVAIEHYANAVPEYLNEQVRGIYEPLRNAMLKYCQALTREMECLRQALKSLETSTVQ</sequence>
<dbReference type="InterPro" id="IPR045063">
    <property type="entry name" value="Dynamin_N"/>
</dbReference>
<organism evidence="3 4">
    <name type="scientific">Rivihabitans pingtungensis</name>
    <dbReference type="NCBI Taxonomy" id="1054498"/>
    <lineage>
        <taxon>Bacteria</taxon>
        <taxon>Pseudomonadati</taxon>
        <taxon>Pseudomonadota</taxon>
        <taxon>Betaproteobacteria</taxon>
        <taxon>Neisseriales</taxon>
        <taxon>Aquaspirillaceae</taxon>
        <taxon>Rivihabitans</taxon>
    </lineage>
</organism>
<dbReference type="SUPFAM" id="SSF52540">
    <property type="entry name" value="P-loop containing nucleoside triphosphate hydrolases"/>
    <property type="match status" value="1"/>
</dbReference>
<evidence type="ECO:0000256" key="1">
    <source>
        <dbReference type="SAM" id="Coils"/>
    </source>
</evidence>
<dbReference type="OrthoDB" id="7230468at2"/>
<dbReference type="InterPro" id="IPR027417">
    <property type="entry name" value="P-loop_NTPase"/>
</dbReference>
<dbReference type="Gene3D" id="3.40.50.300">
    <property type="entry name" value="P-loop containing nucleotide triphosphate hydrolases"/>
    <property type="match status" value="1"/>
</dbReference>
<evidence type="ECO:0000313" key="3">
    <source>
        <dbReference type="EMBL" id="PXX79935.1"/>
    </source>
</evidence>
<keyword evidence="4" id="KW-1185">Reference proteome</keyword>
<feature type="coiled-coil region" evidence="1">
    <location>
        <begin position="337"/>
        <end position="378"/>
    </location>
</feature>
<comment type="caution">
    <text evidence="3">The sequence shown here is derived from an EMBL/GenBank/DDBJ whole genome shotgun (WGS) entry which is preliminary data.</text>
</comment>
<name>A0A318KW48_9NEIS</name>
<evidence type="ECO:0000313" key="4">
    <source>
        <dbReference type="Proteomes" id="UP000247555"/>
    </source>
</evidence>
<gene>
    <name evidence="3" type="ORF">DFR34_105139</name>
</gene>
<dbReference type="AlphaFoldDB" id="A0A318KW48"/>
<accession>A0A318KW48</accession>
<keyword evidence="1" id="KW-0175">Coiled coil</keyword>